<proteinExistence type="predicted"/>
<sequence>MISTHRPALRSALPLLALGALALPALGACGPAASASSAKATSPATSPATPSATPSATPTTTAPSTTAAPVAAAPRTATELTSALLGLSDLPTGYSVEKDTGRDSGQPTFSASAAACRDLVSLLNTPAPPGSVADATVGFSGGQDGPFVSEQLSAFPGASGATAVLRSLDAAAGACDKATISMPGSGSAAVTIAQVSPPQAGEHATAFRVTAAAGSALEGFEVTFVATQVGDVTAALTFLGALPDEVDGATQAAVDKVTEKLGAASGSASTT</sequence>
<dbReference type="Pfam" id="PF14032">
    <property type="entry name" value="PknH_C"/>
    <property type="match status" value="1"/>
</dbReference>
<protein>
    <submittedName>
        <fullName evidence="4">PknH-like protein</fullName>
    </submittedName>
</protein>
<evidence type="ECO:0000259" key="3">
    <source>
        <dbReference type="Pfam" id="PF14032"/>
    </source>
</evidence>
<keyword evidence="5" id="KW-1185">Reference proteome</keyword>
<name>A0A542E4L6_9MICO</name>
<dbReference type="AlphaFoldDB" id="A0A542E4L6"/>
<feature type="region of interest" description="Disordered" evidence="1">
    <location>
        <begin position="34"/>
        <end position="73"/>
    </location>
</feature>
<evidence type="ECO:0000256" key="1">
    <source>
        <dbReference type="SAM" id="MobiDB-lite"/>
    </source>
</evidence>
<feature type="chain" id="PRO_5038883353" evidence="2">
    <location>
        <begin position="28"/>
        <end position="271"/>
    </location>
</feature>
<feature type="signal peptide" evidence="2">
    <location>
        <begin position="1"/>
        <end position="27"/>
    </location>
</feature>
<dbReference type="InterPro" id="IPR026954">
    <property type="entry name" value="PknH-like_Extracell"/>
</dbReference>
<organism evidence="4 5">
    <name type="scientific">Lapillicoccus jejuensis</name>
    <dbReference type="NCBI Taxonomy" id="402171"/>
    <lineage>
        <taxon>Bacteria</taxon>
        <taxon>Bacillati</taxon>
        <taxon>Actinomycetota</taxon>
        <taxon>Actinomycetes</taxon>
        <taxon>Micrococcales</taxon>
        <taxon>Intrasporangiaceae</taxon>
        <taxon>Lapillicoccus</taxon>
    </lineage>
</organism>
<gene>
    <name evidence="4" type="ORF">FB458_3323</name>
</gene>
<comment type="caution">
    <text evidence="4">The sequence shown here is derived from an EMBL/GenBank/DDBJ whole genome shotgun (WGS) entry which is preliminary data.</text>
</comment>
<dbReference type="RefSeq" id="WP_170185710.1">
    <property type="nucleotide sequence ID" value="NZ_BAAAPR010000022.1"/>
</dbReference>
<dbReference type="EMBL" id="VFMN01000001">
    <property type="protein sequence ID" value="TQJ10204.1"/>
    <property type="molecule type" value="Genomic_DNA"/>
</dbReference>
<keyword evidence="2" id="KW-0732">Signal</keyword>
<evidence type="ECO:0000313" key="5">
    <source>
        <dbReference type="Proteomes" id="UP000317893"/>
    </source>
</evidence>
<accession>A0A542E4L6</accession>
<dbReference type="Proteomes" id="UP000317893">
    <property type="component" value="Unassembled WGS sequence"/>
</dbReference>
<evidence type="ECO:0000313" key="4">
    <source>
        <dbReference type="EMBL" id="TQJ10204.1"/>
    </source>
</evidence>
<feature type="domain" description="PknH-like extracellular" evidence="3">
    <location>
        <begin position="77"/>
        <end position="244"/>
    </location>
</feature>
<evidence type="ECO:0000256" key="2">
    <source>
        <dbReference type="SAM" id="SignalP"/>
    </source>
</evidence>
<reference evidence="4 5" key="1">
    <citation type="submission" date="2019-06" db="EMBL/GenBank/DDBJ databases">
        <title>Sequencing the genomes of 1000 actinobacteria strains.</title>
        <authorList>
            <person name="Klenk H.-P."/>
        </authorList>
    </citation>
    <scope>NUCLEOTIDE SEQUENCE [LARGE SCALE GENOMIC DNA]</scope>
    <source>
        <strain evidence="4 5">DSM 18607</strain>
    </source>
</reference>
<dbReference type="PROSITE" id="PS51257">
    <property type="entry name" value="PROKAR_LIPOPROTEIN"/>
    <property type="match status" value="1"/>
</dbReference>